<reference evidence="14" key="1">
    <citation type="journal article" date="2016" name="Proc. Natl. Acad. Sci. U.S.A.">
        <title>Chromosome-level assembly of Arabidopsis thaliana Ler reveals the extent of translocation and inversion polymorphisms.</title>
        <authorList>
            <person name="Zapata L."/>
            <person name="Ding J."/>
            <person name="Willing E.M."/>
            <person name="Hartwig B."/>
            <person name="Bezdan D."/>
            <person name="Jiao W.B."/>
            <person name="Patel V."/>
            <person name="Velikkakam James G."/>
            <person name="Koornneef M."/>
            <person name="Ossowski S."/>
            <person name="Schneeberger K."/>
        </authorList>
    </citation>
    <scope>NUCLEOTIDE SEQUENCE [LARGE SCALE GENOMIC DNA]</scope>
    <source>
        <strain evidence="14">cv. Landsberg erecta</strain>
    </source>
</reference>
<accession>A0A178W2P5</accession>
<feature type="domain" description="Fe2OG dioxygenase" evidence="11">
    <location>
        <begin position="191"/>
        <end position="291"/>
    </location>
</feature>
<dbReference type="KEGG" id="ath:AT1G50960"/>
<dbReference type="SUPFAM" id="SSF51197">
    <property type="entry name" value="Clavaminate synthase-like"/>
    <property type="match status" value="1"/>
</dbReference>
<name>A0A178W2P5_ARATH</name>
<dbReference type="GO" id="GO:0046872">
    <property type="term" value="F:metal ion binding"/>
    <property type="evidence" value="ECO:0007669"/>
    <property type="project" value="UniProtKB-KW"/>
</dbReference>
<dbReference type="Pfam" id="PF03171">
    <property type="entry name" value="2OG-FeII_Oxy"/>
    <property type="match status" value="1"/>
</dbReference>
<keyword evidence="4 10" id="KW-0560">Oxidoreductase</keyword>
<evidence type="ECO:0000256" key="1">
    <source>
        <dbReference type="ARBA" id="ARBA00004972"/>
    </source>
</evidence>
<evidence type="ECO:0000313" key="13">
    <source>
        <dbReference type="EMBL" id="VYS48720.1"/>
    </source>
</evidence>
<evidence type="ECO:0000256" key="7">
    <source>
        <dbReference type="ARBA" id="ARBA00052204"/>
    </source>
</evidence>
<dbReference type="InterPro" id="IPR005123">
    <property type="entry name" value="Oxoglu/Fe-dep_dioxygenase_dom"/>
</dbReference>
<dbReference type="EC" id="1.14.11.13" evidence="9"/>
<dbReference type="InterPro" id="IPR027443">
    <property type="entry name" value="IPNS-like_sf"/>
</dbReference>
<evidence type="ECO:0000259" key="11">
    <source>
        <dbReference type="PROSITE" id="PS51471"/>
    </source>
</evidence>
<comment type="pathway">
    <text evidence="1">Hormone biosynthesis.</text>
</comment>
<comment type="catalytic activity">
    <reaction evidence="7">
        <text>gibberellin A1 + 2-oxoglutarate + O2 = gibberellin A8 + succinate + CO2</text>
        <dbReference type="Rhea" id="RHEA:15005"/>
        <dbReference type="ChEBI" id="CHEBI:15379"/>
        <dbReference type="ChEBI" id="CHEBI:16526"/>
        <dbReference type="ChEBI" id="CHEBI:16810"/>
        <dbReference type="ChEBI" id="CHEBI:30031"/>
        <dbReference type="ChEBI" id="CHEBI:58524"/>
        <dbReference type="ChEBI" id="CHEBI:58594"/>
        <dbReference type="EC" id="1.14.11.13"/>
    </reaction>
</comment>
<evidence type="ECO:0000313" key="14">
    <source>
        <dbReference type="Proteomes" id="UP000078284"/>
    </source>
</evidence>
<keyword evidence="2 10" id="KW-0479">Metal-binding</keyword>
<protein>
    <recommendedName>
        <fullName evidence="9">gibberellin 2beta-dioxygenase</fullName>
        <ecNumber evidence="9">1.14.11.13</ecNumber>
    </recommendedName>
</protein>
<evidence type="ECO:0000256" key="10">
    <source>
        <dbReference type="RuleBase" id="RU003682"/>
    </source>
</evidence>
<dbReference type="FunFam" id="2.60.120.330:FF:000050">
    <property type="entry name" value="Gibberellin 2-beta-dioxygenase 7"/>
    <property type="match status" value="1"/>
</dbReference>
<comment type="similarity">
    <text evidence="8">Belongs to the iron/ascorbate-dependent oxidoreductase family. GA2OX subfamily.</text>
</comment>
<dbReference type="InterPro" id="IPR026992">
    <property type="entry name" value="DIOX_N"/>
</dbReference>
<evidence type="ECO:0000256" key="6">
    <source>
        <dbReference type="ARBA" id="ARBA00037909"/>
    </source>
</evidence>
<dbReference type="PANTHER" id="PTHR47990">
    <property type="entry name" value="2-OXOGLUTARATE (2OG) AND FE(II)-DEPENDENT OXYGENASE SUPERFAMILY PROTEIN-RELATED"/>
    <property type="match status" value="1"/>
</dbReference>
<dbReference type="InterPro" id="IPR050231">
    <property type="entry name" value="Iron_ascorbate_oxido_reductase"/>
</dbReference>
<evidence type="ECO:0000313" key="15">
    <source>
        <dbReference type="Proteomes" id="UP000426265"/>
    </source>
</evidence>
<dbReference type="PROSITE" id="PS51471">
    <property type="entry name" value="FE2OG_OXY"/>
    <property type="match status" value="1"/>
</dbReference>
<keyword evidence="3" id="KW-0223">Dioxygenase</keyword>
<reference evidence="12" key="2">
    <citation type="submission" date="2016-03" db="EMBL/GenBank/DDBJ databases">
        <title>Full-length assembly of Arabidopsis thaliana Ler reveals the complement of translocations and inversions.</title>
        <authorList>
            <person name="Zapata L."/>
            <person name="Schneeberger K."/>
            <person name="Ossowski S."/>
        </authorList>
    </citation>
    <scope>NUCLEOTIDE SEQUENCE [LARGE SCALE GENOMIC DNA]</scope>
    <source>
        <tissue evidence="12">Leaf</tissue>
    </source>
</reference>
<dbReference type="InterPro" id="IPR044861">
    <property type="entry name" value="IPNS-like_FE2OG_OXY"/>
</dbReference>
<dbReference type="EMBL" id="LUHQ01000001">
    <property type="protein sequence ID" value="OAP12354.1"/>
    <property type="molecule type" value="Genomic_DNA"/>
</dbReference>
<sequence>MASQPPFKTNFCSIFGSSFPNSTSESNTNTSTIQTSGIKLPVIDLSHLTSGEEVKRKRCVKQMVAAAKEWGFFQIVNHGIPKDVFEMMLLEEKKLFDQPFSVKVRERFSDLSKNSYRWGNPSATSPAQYSVSEAFHIILSEVSRISDDRNNLRTIVETYVQEIARVAQMICEILGKQVNVSSEYFENIFELENSFLRLNKYHPSVFGSEVFGLVPHTDTSFLTILSQDQIGGLELENNGQWISVKPCLEALTVNIGDMFQALSNGVYQSVRHRVISPANIERMSIAFFVCPYLETEIDCFGYPKKYRRFSFREYKEQSEHDVKETGDKVGLSRFLI</sequence>
<dbReference type="Proteomes" id="UP000078284">
    <property type="component" value="Chromosome 1"/>
</dbReference>
<evidence type="ECO:0000313" key="12">
    <source>
        <dbReference type="EMBL" id="OAP12354.1"/>
    </source>
</evidence>
<dbReference type="GO" id="GO:0009685">
    <property type="term" value="P:gibberellin metabolic process"/>
    <property type="evidence" value="ECO:0007669"/>
    <property type="project" value="UniProtKB-ARBA"/>
</dbReference>
<dbReference type="SMR" id="A0A178W2P5"/>
<reference evidence="13 15" key="3">
    <citation type="submission" date="2019-11" db="EMBL/GenBank/DDBJ databases">
        <authorList>
            <person name="Jiao W.-B."/>
            <person name="Schneeberger K."/>
        </authorList>
    </citation>
    <scope>NUCLEOTIDE SEQUENCE [LARGE SCALE GENOMIC DNA]</scope>
    <source>
        <strain evidence="15">cv. An-1</strain>
    </source>
</reference>
<evidence type="ECO:0000256" key="2">
    <source>
        <dbReference type="ARBA" id="ARBA00022723"/>
    </source>
</evidence>
<comment type="pathway">
    <text evidence="6">Plant hormone biosynthesis; gibberellin biosynthesis.</text>
</comment>
<evidence type="ECO:0000256" key="5">
    <source>
        <dbReference type="ARBA" id="ARBA00023004"/>
    </source>
</evidence>
<gene>
    <name evidence="12" type="ordered locus">AXX17_At1g45140</name>
    <name evidence="13" type="ORF">AN1_LOCUS4201</name>
</gene>
<dbReference type="Pfam" id="PF14226">
    <property type="entry name" value="DIOX_N"/>
    <property type="match status" value="1"/>
</dbReference>
<evidence type="ECO:0000256" key="4">
    <source>
        <dbReference type="ARBA" id="ARBA00023002"/>
    </source>
</evidence>
<dbReference type="ExpressionAtlas" id="A0A178W2P5">
    <property type="expression patterns" value="baseline and differential"/>
</dbReference>
<evidence type="ECO:0000256" key="9">
    <source>
        <dbReference type="ARBA" id="ARBA00066708"/>
    </source>
</evidence>
<dbReference type="EMBL" id="CACRSJ010000104">
    <property type="protein sequence ID" value="VYS48720.1"/>
    <property type="molecule type" value="Genomic_DNA"/>
</dbReference>
<dbReference type="Gene3D" id="2.60.120.330">
    <property type="entry name" value="B-lactam Antibiotic, Isopenicillin N Synthase, Chain"/>
    <property type="match status" value="1"/>
</dbReference>
<organism evidence="12 14">
    <name type="scientific">Arabidopsis thaliana</name>
    <name type="common">Mouse-ear cress</name>
    <dbReference type="NCBI Taxonomy" id="3702"/>
    <lineage>
        <taxon>Eukaryota</taxon>
        <taxon>Viridiplantae</taxon>
        <taxon>Streptophyta</taxon>
        <taxon>Embryophyta</taxon>
        <taxon>Tracheophyta</taxon>
        <taxon>Spermatophyta</taxon>
        <taxon>Magnoliopsida</taxon>
        <taxon>eudicotyledons</taxon>
        <taxon>Gunneridae</taxon>
        <taxon>Pentapetalae</taxon>
        <taxon>rosids</taxon>
        <taxon>malvids</taxon>
        <taxon>Brassicales</taxon>
        <taxon>Brassicaceae</taxon>
        <taxon>Camelineae</taxon>
        <taxon>Arabidopsis</taxon>
    </lineage>
</organism>
<keyword evidence="5 10" id="KW-0408">Iron</keyword>
<dbReference type="OMA" id="AQMICEI"/>
<dbReference type="Proteomes" id="UP000426265">
    <property type="component" value="Unassembled WGS sequence"/>
</dbReference>
<evidence type="ECO:0000256" key="3">
    <source>
        <dbReference type="ARBA" id="ARBA00022964"/>
    </source>
</evidence>
<dbReference type="AlphaFoldDB" id="A0A178W2P5"/>
<proteinExistence type="inferred from homology"/>
<evidence type="ECO:0000256" key="8">
    <source>
        <dbReference type="ARBA" id="ARBA00061282"/>
    </source>
</evidence>
<dbReference type="GO" id="GO:0045543">
    <property type="term" value="F:gibberellin 2-beta-dioxygenase activity"/>
    <property type="evidence" value="ECO:0007669"/>
    <property type="project" value="UniProtKB-EC"/>
</dbReference>